<evidence type="ECO:0000256" key="2">
    <source>
        <dbReference type="ARBA" id="ARBA00022448"/>
    </source>
</evidence>
<proteinExistence type="inferred from homology"/>
<dbReference type="InterPro" id="IPR021731">
    <property type="entry name" value="AMIN_dom"/>
</dbReference>
<evidence type="ECO:0000256" key="5">
    <source>
        <dbReference type="ARBA" id="ARBA00023136"/>
    </source>
</evidence>
<name>A0ABQ3FL65_9GAMM</name>
<dbReference type="SMART" id="SM00965">
    <property type="entry name" value="STN"/>
    <property type="match status" value="1"/>
</dbReference>
<evidence type="ECO:0000256" key="1">
    <source>
        <dbReference type="ARBA" id="ARBA00004370"/>
    </source>
</evidence>
<dbReference type="Pfam" id="PF03958">
    <property type="entry name" value="Secretin_N"/>
    <property type="match status" value="1"/>
</dbReference>
<reference evidence="11" key="1">
    <citation type="journal article" date="2019" name="Int. J. Syst. Evol. Microbiol.">
        <title>The Global Catalogue of Microorganisms (GCM) 10K type strain sequencing project: providing services to taxonomists for standard genome sequencing and annotation.</title>
        <authorList>
            <consortium name="The Broad Institute Genomics Platform"/>
            <consortium name="The Broad Institute Genome Sequencing Center for Infectious Disease"/>
            <person name="Wu L."/>
            <person name="Ma J."/>
        </authorList>
    </citation>
    <scope>NUCLEOTIDE SEQUENCE [LARGE SCALE GENOMIC DNA]</scope>
    <source>
        <strain evidence="11">KCTC 42082</strain>
    </source>
</reference>
<dbReference type="NCBIfam" id="TIGR02515">
    <property type="entry name" value="IV_pilus_PilQ"/>
    <property type="match status" value="1"/>
</dbReference>
<evidence type="ECO:0000313" key="10">
    <source>
        <dbReference type="EMBL" id="GHC28990.1"/>
    </source>
</evidence>
<keyword evidence="2 8" id="KW-0813">Transport</keyword>
<feature type="domain" description="Secretin/TonB short N-terminal" evidence="9">
    <location>
        <begin position="343"/>
        <end position="391"/>
    </location>
</feature>
<evidence type="ECO:0000256" key="6">
    <source>
        <dbReference type="ARBA" id="ARBA00023237"/>
    </source>
</evidence>
<dbReference type="InterPro" id="IPR011662">
    <property type="entry name" value="Secretin/TonB_short_N"/>
</dbReference>
<evidence type="ECO:0000256" key="3">
    <source>
        <dbReference type="ARBA" id="ARBA00022729"/>
    </source>
</evidence>
<keyword evidence="3" id="KW-0732">Signal</keyword>
<evidence type="ECO:0000313" key="11">
    <source>
        <dbReference type="Proteomes" id="UP000604243"/>
    </source>
</evidence>
<dbReference type="PRINTS" id="PR00811">
    <property type="entry name" value="BCTERIALGSPD"/>
</dbReference>
<evidence type="ECO:0000256" key="8">
    <source>
        <dbReference type="RuleBase" id="RU004004"/>
    </source>
</evidence>
<sequence>MTHKGHHLYRTRLLSGLRIFTTTMRQAPARRHVMALLSGLLLLLTTSLASAASLTSISLHSAGQGRDLVRLTFDGAINVPQSTMLGAPQRLVLDFDATGSRLSGTRVPLAGESVNEAEARVSGDHLRVIFAMARPVGWQLSARGNVLEVMLGEGAQGTGGTVAGQGGDLLQRVAAVQAGGAVSRAYGDSDTSAVSDARARIENIDYRAAGQGAGELIVTLDRQGISPRLDVQGSQAQVRLSGVRLTPQWQRIVDVSDFATPVSRITPSQSGEDVVLTLAMAPGAVAMATQRGREAVIRVSPADSAAAGRQQAQFPFDGKRISLNFEDIDVRTVLSILADEVGLNLVVSDTVSGNVTINLRQVPWDQALDLILQTRGLASRRSGDVLLVAPGEELAGMAQRVAQADQSLSANESLTTDYLQMRYAKAVNMAALLRGDQGLGLLSERGHVSVDERTNTLLVQDTRERIEEIRRTIDHLDVPVRQVQIEARIVIARDRVVNQLGVRWGLSRPGTPSSGINLRGASSGIAANGGLSVDLGNAVAPTTGFSFGYLSGDVLLDLELNALESEGKSQTISQPKVITANQHPALIKQGQEIPYQQGGDNTLTGTTVQFKEAVLSLEVTPQITPDNRIIMDLIVNNDDVSTNQYNGVPAIDTNQIQTQVLVNDGETVVLGGILSTEQVNNLYKTPLLGDLPGLGRLFRYTEQSNEKVELLVFITPRILEDTLTVR</sequence>
<dbReference type="InterPro" id="IPR001775">
    <property type="entry name" value="GspD/PilQ"/>
</dbReference>
<keyword evidence="6" id="KW-0998">Cell outer membrane</keyword>
<comment type="subcellular location">
    <subcellularLocation>
        <location evidence="8">Cell outer membrane</location>
    </subcellularLocation>
    <subcellularLocation>
        <location evidence="1">Membrane</location>
    </subcellularLocation>
</comment>
<dbReference type="RefSeq" id="WP_229819725.1">
    <property type="nucleotide sequence ID" value="NZ_BMZM01000003.1"/>
</dbReference>
<comment type="similarity">
    <text evidence="7">Belongs to the bacterial secretin family.</text>
</comment>
<dbReference type="PRINTS" id="PR01032">
    <property type="entry name" value="PHAGEIV"/>
</dbReference>
<dbReference type="InterPro" id="IPR038591">
    <property type="entry name" value="NolW-like_sf"/>
</dbReference>
<evidence type="ECO:0000256" key="4">
    <source>
        <dbReference type="ARBA" id="ARBA00022927"/>
    </source>
</evidence>
<dbReference type="Pfam" id="PF00263">
    <property type="entry name" value="Secretin"/>
    <property type="match status" value="1"/>
</dbReference>
<dbReference type="Pfam" id="PF11741">
    <property type="entry name" value="AMIN"/>
    <property type="match status" value="1"/>
</dbReference>
<dbReference type="Pfam" id="PF07660">
    <property type="entry name" value="STN"/>
    <property type="match status" value="1"/>
</dbReference>
<evidence type="ECO:0000256" key="7">
    <source>
        <dbReference type="RuleBase" id="RU004003"/>
    </source>
</evidence>
<dbReference type="Proteomes" id="UP000604243">
    <property type="component" value="Unassembled WGS sequence"/>
</dbReference>
<dbReference type="PANTHER" id="PTHR30604:SF1">
    <property type="entry name" value="DNA UTILIZATION PROTEIN HOFQ"/>
    <property type="match status" value="1"/>
</dbReference>
<dbReference type="EMBL" id="BMZM01000003">
    <property type="protein sequence ID" value="GHC28990.1"/>
    <property type="molecule type" value="Genomic_DNA"/>
</dbReference>
<dbReference type="InterPro" id="IPR051808">
    <property type="entry name" value="Type_IV_pilus_biogenesis"/>
</dbReference>
<dbReference type="Gene3D" id="3.30.1370.130">
    <property type="match status" value="1"/>
</dbReference>
<keyword evidence="4" id="KW-0653">Protein transport</keyword>
<comment type="caution">
    <text evidence="10">The sequence shown here is derived from an EMBL/GenBank/DDBJ whole genome shotgun (WGS) entry which is preliminary data.</text>
</comment>
<dbReference type="InterPro" id="IPR004846">
    <property type="entry name" value="T2SS/T3SS_dom"/>
</dbReference>
<keyword evidence="11" id="KW-1185">Reference proteome</keyword>
<dbReference type="PANTHER" id="PTHR30604">
    <property type="entry name" value="PROTEIN TRANSPORT PROTEIN HOFQ"/>
    <property type="match status" value="1"/>
</dbReference>
<gene>
    <name evidence="10" type="primary">pilQ</name>
    <name evidence="10" type="ORF">GCM10010082_23230</name>
</gene>
<keyword evidence="5" id="KW-0472">Membrane</keyword>
<protein>
    <submittedName>
        <fullName evidence="10">Fimbrial protein</fullName>
    </submittedName>
</protein>
<accession>A0ABQ3FL65</accession>
<evidence type="ECO:0000259" key="9">
    <source>
        <dbReference type="SMART" id="SM00965"/>
    </source>
</evidence>
<dbReference type="InterPro" id="IPR005644">
    <property type="entry name" value="NolW-like"/>
</dbReference>
<dbReference type="Gene3D" id="2.60.40.3470">
    <property type="match status" value="1"/>
</dbReference>
<dbReference type="Gene3D" id="3.30.1370.120">
    <property type="match status" value="1"/>
</dbReference>
<organism evidence="10 11">
    <name type="scientific">Kushneria pakistanensis</name>
    <dbReference type="NCBI Taxonomy" id="1508770"/>
    <lineage>
        <taxon>Bacteria</taxon>
        <taxon>Pseudomonadati</taxon>
        <taxon>Pseudomonadota</taxon>
        <taxon>Gammaproteobacteria</taxon>
        <taxon>Oceanospirillales</taxon>
        <taxon>Halomonadaceae</taxon>
        <taxon>Kushneria</taxon>
    </lineage>
</organism>
<dbReference type="InterPro" id="IPR013355">
    <property type="entry name" value="Pilus_4_PilQ"/>
</dbReference>